<evidence type="ECO:0000313" key="12">
    <source>
        <dbReference type="Proteomes" id="UP000034894"/>
    </source>
</evidence>
<dbReference type="NCBIfam" id="NF002320">
    <property type="entry name" value="PRK01259.1"/>
    <property type="match status" value="1"/>
</dbReference>
<dbReference type="Pfam" id="PF13793">
    <property type="entry name" value="Pribosyltran_N"/>
    <property type="match status" value="1"/>
</dbReference>
<evidence type="ECO:0000259" key="10">
    <source>
        <dbReference type="Pfam" id="PF13793"/>
    </source>
</evidence>
<organism evidence="11 12">
    <name type="scientific">Candidatus Gottesmanbacteria bacterium GW2011_GWA2_43_14</name>
    <dbReference type="NCBI Taxonomy" id="1618443"/>
    <lineage>
        <taxon>Bacteria</taxon>
        <taxon>Candidatus Gottesmaniibacteriota</taxon>
    </lineage>
</organism>
<dbReference type="GO" id="GO:0006015">
    <property type="term" value="P:5-phosphoribose 1-diphosphate biosynthetic process"/>
    <property type="evidence" value="ECO:0007669"/>
    <property type="project" value="TreeGrafter"/>
</dbReference>
<dbReference type="Gene3D" id="3.40.50.2020">
    <property type="match status" value="2"/>
</dbReference>
<name>A0A0G1DJS2_9BACT</name>
<keyword evidence="5" id="KW-0547">Nucleotide-binding</keyword>
<dbReference type="SMART" id="SM01400">
    <property type="entry name" value="Pribosyltran_N"/>
    <property type="match status" value="1"/>
</dbReference>
<proteinExistence type="predicted"/>
<keyword evidence="2 11" id="KW-0808">Transferase</keyword>
<dbReference type="NCBIfam" id="TIGR01251">
    <property type="entry name" value="ribP_PPkin"/>
    <property type="match status" value="1"/>
</dbReference>
<feature type="domain" description="Ribose-phosphate pyrophosphokinase N-terminal" evidence="10">
    <location>
        <begin position="34"/>
        <end position="149"/>
    </location>
</feature>
<dbReference type="CDD" id="cd06223">
    <property type="entry name" value="PRTases_typeI"/>
    <property type="match status" value="1"/>
</dbReference>
<keyword evidence="3" id="KW-0479">Metal-binding</keyword>
<dbReference type="Proteomes" id="UP000034894">
    <property type="component" value="Unassembled WGS sequence"/>
</dbReference>
<evidence type="ECO:0000256" key="4">
    <source>
        <dbReference type="ARBA" id="ARBA00022727"/>
    </source>
</evidence>
<evidence type="ECO:0000256" key="9">
    <source>
        <dbReference type="ARBA" id="ARBA00049535"/>
    </source>
</evidence>
<dbReference type="GO" id="GO:0016301">
    <property type="term" value="F:kinase activity"/>
    <property type="evidence" value="ECO:0007669"/>
    <property type="project" value="UniProtKB-KW"/>
</dbReference>
<keyword evidence="4" id="KW-0545">Nucleotide biosynthesis</keyword>
<dbReference type="EMBL" id="LCFP01000005">
    <property type="protein sequence ID" value="KKS97832.1"/>
    <property type="molecule type" value="Genomic_DNA"/>
</dbReference>
<reference evidence="11 12" key="1">
    <citation type="journal article" date="2015" name="Nature">
        <title>rRNA introns, odd ribosomes, and small enigmatic genomes across a large radiation of phyla.</title>
        <authorList>
            <person name="Brown C.T."/>
            <person name="Hug L.A."/>
            <person name="Thomas B.C."/>
            <person name="Sharon I."/>
            <person name="Castelle C.J."/>
            <person name="Singh A."/>
            <person name="Wilkins M.J."/>
            <person name="Williams K.H."/>
            <person name="Banfield J.F."/>
        </authorList>
    </citation>
    <scope>NUCLEOTIDE SEQUENCE [LARGE SCALE GENOMIC DNA]</scope>
</reference>
<accession>A0A0G1DJS2</accession>
<dbReference type="GO" id="GO:0005737">
    <property type="term" value="C:cytoplasm"/>
    <property type="evidence" value="ECO:0007669"/>
    <property type="project" value="TreeGrafter"/>
</dbReference>
<dbReference type="InterPro" id="IPR029099">
    <property type="entry name" value="Pribosyltran_N"/>
</dbReference>
<dbReference type="GO" id="GO:0006164">
    <property type="term" value="P:purine nucleotide biosynthetic process"/>
    <property type="evidence" value="ECO:0007669"/>
    <property type="project" value="TreeGrafter"/>
</dbReference>
<dbReference type="STRING" id="1618443.UV73_C0005G0109"/>
<sequence>MPQPAETVTAERKSAPDNRLQEIAPAIAYDSNGIVLITGLSNPELASSIGELLAKKVDNSITIFPDGESLAQLSGDLRKKHAFIIQPTSPPVNENIMQTLLIIDAARRASAGEITAVIPYFGYARQDRKNKPKVSISAAMVADLLVSAGADRIVTIDIHSTQAQGFVKIPWDNLYASSALVPIMKAYGLGQQKVLTPDLGGSQRAGAYAQLLGENIEMAAVYKQRDTSGRSKALFLSGDVDGYDIWIVDDLGASLRTLVDAAVLAKEKGAQRIAASIAHGLFLGDALEKLDNSPIEILLVTDTINHRTEVRNHPKIQIVSIAPLLAKAIQHIHTGQELEELFI</sequence>
<evidence type="ECO:0000256" key="5">
    <source>
        <dbReference type="ARBA" id="ARBA00022741"/>
    </source>
</evidence>
<comment type="caution">
    <text evidence="11">The sequence shown here is derived from an EMBL/GenBank/DDBJ whole genome shotgun (WGS) entry which is preliminary data.</text>
</comment>
<dbReference type="Pfam" id="PF14572">
    <property type="entry name" value="Pribosyl_synth"/>
    <property type="match status" value="1"/>
</dbReference>
<dbReference type="FunFam" id="3.40.50.2020:FF:000007">
    <property type="entry name" value="Ribose-phosphate pyrophosphokinase"/>
    <property type="match status" value="1"/>
</dbReference>
<dbReference type="GO" id="GO:0004749">
    <property type="term" value="F:ribose phosphate diphosphokinase activity"/>
    <property type="evidence" value="ECO:0007669"/>
    <property type="project" value="UniProtKB-EC"/>
</dbReference>
<keyword evidence="8" id="KW-0460">Magnesium</keyword>
<dbReference type="AlphaFoldDB" id="A0A0G1DJS2"/>
<evidence type="ECO:0000256" key="3">
    <source>
        <dbReference type="ARBA" id="ARBA00022723"/>
    </source>
</evidence>
<evidence type="ECO:0000313" key="11">
    <source>
        <dbReference type="EMBL" id="KKS97832.1"/>
    </source>
</evidence>
<protein>
    <recommendedName>
        <fullName evidence="1">ribose-phosphate diphosphokinase</fullName>
        <ecNumber evidence="1">2.7.6.1</ecNumber>
    </recommendedName>
</protein>
<dbReference type="PATRIC" id="fig|1618443.3.peg.947"/>
<dbReference type="PANTHER" id="PTHR10210:SF32">
    <property type="entry name" value="RIBOSE-PHOSPHATE PYROPHOSPHOKINASE 2"/>
    <property type="match status" value="1"/>
</dbReference>
<evidence type="ECO:0000256" key="7">
    <source>
        <dbReference type="ARBA" id="ARBA00022840"/>
    </source>
</evidence>
<dbReference type="InterPro" id="IPR029057">
    <property type="entry name" value="PRTase-like"/>
</dbReference>
<gene>
    <name evidence="11" type="ORF">UV73_C0005G0109</name>
</gene>
<evidence type="ECO:0000256" key="1">
    <source>
        <dbReference type="ARBA" id="ARBA00013247"/>
    </source>
</evidence>
<dbReference type="GO" id="GO:0002189">
    <property type="term" value="C:ribose phosphate diphosphokinase complex"/>
    <property type="evidence" value="ECO:0007669"/>
    <property type="project" value="TreeGrafter"/>
</dbReference>
<comment type="catalytic activity">
    <reaction evidence="9">
        <text>D-ribose 5-phosphate + ATP = 5-phospho-alpha-D-ribose 1-diphosphate + AMP + H(+)</text>
        <dbReference type="Rhea" id="RHEA:15609"/>
        <dbReference type="ChEBI" id="CHEBI:15378"/>
        <dbReference type="ChEBI" id="CHEBI:30616"/>
        <dbReference type="ChEBI" id="CHEBI:58017"/>
        <dbReference type="ChEBI" id="CHEBI:78346"/>
        <dbReference type="ChEBI" id="CHEBI:456215"/>
        <dbReference type="EC" id="2.7.6.1"/>
    </reaction>
</comment>
<dbReference type="EC" id="2.7.6.1" evidence="1"/>
<dbReference type="GO" id="GO:0005524">
    <property type="term" value="F:ATP binding"/>
    <property type="evidence" value="ECO:0007669"/>
    <property type="project" value="UniProtKB-KW"/>
</dbReference>
<dbReference type="PANTHER" id="PTHR10210">
    <property type="entry name" value="RIBOSE-PHOSPHATE DIPHOSPHOKINASE FAMILY MEMBER"/>
    <property type="match status" value="1"/>
</dbReference>
<evidence type="ECO:0000256" key="2">
    <source>
        <dbReference type="ARBA" id="ARBA00022679"/>
    </source>
</evidence>
<keyword evidence="6 11" id="KW-0418">Kinase</keyword>
<evidence type="ECO:0000256" key="8">
    <source>
        <dbReference type="ARBA" id="ARBA00022842"/>
    </source>
</evidence>
<evidence type="ECO:0000256" key="6">
    <source>
        <dbReference type="ARBA" id="ARBA00022777"/>
    </source>
</evidence>
<keyword evidence="7" id="KW-0067">ATP-binding</keyword>
<dbReference type="GO" id="GO:0000287">
    <property type="term" value="F:magnesium ion binding"/>
    <property type="evidence" value="ECO:0007669"/>
    <property type="project" value="InterPro"/>
</dbReference>
<dbReference type="InterPro" id="IPR005946">
    <property type="entry name" value="Rib-P_diPkinase"/>
</dbReference>
<dbReference type="SUPFAM" id="SSF53271">
    <property type="entry name" value="PRTase-like"/>
    <property type="match status" value="1"/>
</dbReference>
<dbReference type="InterPro" id="IPR000836">
    <property type="entry name" value="PRTase_dom"/>
</dbReference>